<dbReference type="GO" id="GO:0004364">
    <property type="term" value="F:glutathione transferase activity"/>
    <property type="evidence" value="ECO:0007669"/>
    <property type="project" value="InterPro"/>
</dbReference>
<dbReference type="PROSITE" id="PS50404">
    <property type="entry name" value="GST_NTER"/>
    <property type="match status" value="1"/>
</dbReference>
<dbReference type="EMBL" id="JAHRHJ020000002">
    <property type="protein sequence ID" value="KAH9326707.1"/>
    <property type="molecule type" value="Genomic_DNA"/>
</dbReference>
<dbReference type="CDD" id="cd00570">
    <property type="entry name" value="GST_N_family"/>
    <property type="match status" value="1"/>
</dbReference>
<evidence type="ECO:0000313" key="2">
    <source>
        <dbReference type="EMBL" id="KAH9326707.1"/>
    </source>
</evidence>
<gene>
    <name evidence="2" type="ORF">KI387_006885</name>
</gene>
<dbReference type="PANTHER" id="PTHR44328:SF16">
    <property type="entry name" value="PROTEIN IN2-1 HOMOLOG B"/>
    <property type="match status" value="1"/>
</dbReference>
<reference evidence="2 3" key="1">
    <citation type="journal article" date="2021" name="Nat. Plants">
        <title>The Taxus genome provides insights into paclitaxel biosynthesis.</title>
        <authorList>
            <person name="Xiong X."/>
            <person name="Gou J."/>
            <person name="Liao Q."/>
            <person name="Li Y."/>
            <person name="Zhou Q."/>
            <person name="Bi G."/>
            <person name="Li C."/>
            <person name="Du R."/>
            <person name="Wang X."/>
            <person name="Sun T."/>
            <person name="Guo L."/>
            <person name="Liang H."/>
            <person name="Lu P."/>
            <person name="Wu Y."/>
            <person name="Zhang Z."/>
            <person name="Ro D.K."/>
            <person name="Shang Y."/>
            <person name="Huang S."/>
            <person name="Yan J."/>
        </authorList>
    </citation>
    <scope>NUCLEOTIDE SEQUENCE [LARGE SCALE GENOMIC DNA]</scope>
    <source>
        <strain evidence="2">Ta-2019</strain>
    </source>
</reference>
<dbReference type="AlphaFoldDB" id="A0AA38LML1"/>
<dbReference type="Proteomes" id="UP000824469">
    <property type="component" value="Unassembled WGS sequence"/>
</dbReference>
<keyword evidence="3" id="KW-1185">Reference proteome</keyword>
<proteinExistence type="predicted"/>
<organism evidence="2 3">
    <name type="scientific">Taxus chinensis</name>
    <name type="common">Chinese yew</name>
    <name type="synonym">Taxus wallichiana var. chinensis</name>
    <dbReference type="NCBI Taxonomy" id="29808"/>
    <lineage>
        <taxon>Eukaryota</taxon>
        <taxon>Viridiplantae</taxon>
        <taxon>Streptophyta</taxon>
        <taxon>Embryophyta</taxon>
        <taxon>Tracheophyta</taxon>
        <taxon>Spermatophyta</taxon>
        <taxon>Pinopsida</taxon>
        <taxon>Pinidae</taxon>
        <taxon>Conifers II</taxon>
        <taxon>Cupressales</taxon>
        <taxon>Taxaceae</taxon>
        <taxon>Taxus</taxon>
    </lineage>
</organism>
<dbReference type="SUPFAM" id="SSF47616">
    <property type="entry name" value="GST C-terminal domain-like"/>
    <property type="match status" value="1"/>
</dbReference>
<name>A0AA38LML1_TAXCH</name>
<dbReference type="InterPro" id="IPR044629">
    <property type="entry name" value="GSTL1/2/3"/>
</dbReference>
<accession>A0AA38LML1</accession>
<dbReference type="InterPro" id="IPR004045">
    <property type="entry name" value="Glutathione_S-Trfase_N"/>
</dbReference>
<dbReference type="InterPro" id="IPR040079">
    <property type="entry name" value="Glutathione_S-Trfase"/>
</dbReference>
<dbReference type="OMA" id="YSANEVP"/>
<dbReference type="SUPFAM" id="SSF52833">
    <property type="entry name" value="Thioredoxin-like"/>
    <property type="match status" value="1"/>
</dbReference>
<dbReference type="Gene3D" id="3.40.30.10">
    <property type="entry name" value="Glutaredoxin"/>
    <property type="match status" value="1"/>
</dbReference>
<dbReference type="Pfam" id="PF13410">
    <property type="entry name" value="GST_C_2"/>
    <property type="match status" value="1"/>
</dbReference>
<sequence>LYISVICPYAQRVWAARNYKGLKDIQIVAIHLHGRPAWYKEKVYSANEVPALEHNGKVIGESLDLLEYLDNNFGGPKISPKDAAKKEAANELLKYSNTFNMTGFVGLTKPESAFAEEFGPALDYLENALGKFSADGPFFLGEFSLVDLAYAPFFERYQIVYPILKNYDITTKRPKLSKWIQA</sequence>
<feature type="non-terminal residue" evidence="2">
    <location>
        <position position="182"/>
    </location>
</feature>
<feature type="domain" description="GST N-terminal" evidence="1">
    <location>
        <begin position="1"/>
        <end position="77"/>
    </location>
</feature>
<dbReference type="Gene3D" id="1.20.1050.10">
    <property type="match status" value="1"/>
</dbReference>
<comment type="caution">
    <text evidence="2">The sequence shown here is derived from an EMBL/GenBank/DDBJ whole genome shotgun (WGS) entry which is preliminary data.</text>
</comment>
<dbReference type="PANTHER" id="PTHR44328">
    <property type="entry name" value="GLUTATHIONE S-TRANSFERASE L1"/>
    <property type="match status" value="1"/>
</dbReference>
<dbReference type="SFLD" id="SFLDS00019">
    <property type="entry name" value="Glutathione_Transferase_(cytos"/>
    <property type="match status" value="1"/>
</dbReference>
<evidence type="ECO:0000313" key="3">
    <source>
        <dbReference type="Proteomes" id="UP000824469"/>
    </source>
</evidence>
<protein>
    <recommendedName>
        <fullName evidence="1">GST N-terminal domain-containing protein</fullName>
    </recommendedName>
</protein>
<dbReference type="InterPro" id="IPR036282">
    <property type="entry name" value="Glutathione-S-Trfase_C_sf"/>
</dbReference>
<evidence type="ECO:0000259" key="1">
    <source>
        <dbReference type="PROSITE" id="PS50404"/>
    </source>
</evidence>
<feature type="non-terminal residue" evidence="2">
    <location>
        <position position="1"/>
    </location>
</feature>
<dbReference type="SFLD" id="SFLDG00358">
    <property type="entry name" value="Main_(cytGST)"/>
    <property type="match status" value="1"/>
</dbReference>
<dbReference type="Pfam" id="PF13417">
    <property type="entry name" value="GST_N_3"/>
    <property type="match status" value="1"/>
</dbReference>
<dbReference type="InterPro" id="IPR036249">
    <property type="entry name" value="Thioredoxin-like_sf"/>
</dbReference>